<dbReference type="GeneID" id="81627922"/>
<organism evidence="1 2">
    <name type="scientific">Penicillium diatomitis</name>
    <dbReference type="NCBI Taxonomy" id="2819901"/>
    <lineage>
        <taxon>Eukaryota</taxon>
        <taxon>Fungi</taxon>
        <taxon>Dikarya</taxon>
        <taxon>Ascomycota</taxon>
        <taxon>Pezizomycotina</taxon>
        <taxon>Eurotiomycetes</taxon>
        <taxon>Eurotiomycetidae</taxon>
        <taxon>Eurotiales</taxon>
        <taxon>Aspergillaceae</taxon>
        <taxon>Penicillium</taxon>
    </lineage>
</organism>
<sequence length="111" mass="13266">MYNQELNGKLYIFSDSPLNKNWVFPSDLLWYDRWVEILHLRPQFVEIISWNDYGESYYIGPLSSLHTDDGSSRWTKFLITYHPHKLSFNQGSDQPRLAYHQELVPTDARWA</sequence>
<dbReference type="InterPro" id="IPR005197">
    <property type="entry name" value="Glyco_hydro_71"/>
</dbReference>
<dbReference type="AlphaFoldDB" id="A0A9W9WTB3"/>
<evidence type="ECO:0008006" key="3">
    <source>
        <dbReference type="Google" id="ProtNLM"/>
    </source>
</evidence>
<dbReference type="EMBL" id="JAPWDQ010000012">
    <property type="protein sequence ID" value="KAJ5475006.1"/>
    <property type="molecule type" value="Genomic_DNA"/>
</dbReference>
<comment type="caution">
    <text evidence="1">The sequence shown here is derived from an EMBL/GenBank/DDBJ whole genome shotgun (WGS) entry which is preliminary data.</text>
</comment>
<evidence type="ECO:0000313" key="2">
    <source>
        <dbReference type="Proteomes" id="UP001148312"/>
    </source>
</evidence>
<accession>A0A9W9WTB3</accession>
<protein>
    <recommendedName>
        <fullName evidence="3">Alpha-1,3-glucanase</fullName>
    </recommendedName>
</protein>
<dbReference type="Pfam" id="PF03659">
    <property type="entry name" value="Glyco_hydro_71"/>
    <property type="match status" value="1"/>
</dbReference>
<dbReference type="GO" id="GO:0051118">
    <property type="term" value="F:glucan endo-1,3-alpha-glucosidase activity"/>
    <property type="evidence" value="ECO:0007669"/>
    <property type="project" value="InterPro"/>
</dbReference>
<dbReference type="Proteomes" id="UP001148312">
    <property type="component" value="Unassembled WGS sequence"/>
</dbReference>
<name>A0A9W9WTB3_9EURO</name>
<reference evidence="1" key="2">
    <citation type="journal article" date="2023" name="IMA Fungus">
        <title>Comparative genomic study of the Penicillium genus elucidates a diverse pangenome and 15 lateral gene transfer events.</title>
        <authorList>
            <person name="Petersen C."/>
            <person name="Sorensen T."/>
            <person name="Nielsen M.R."/>
            <person name="Sondergaard T.E."/>
            <person name="Sorensen J.L."/>
            <person name="Fitzpatrick D.A."/>
            <person name="Frisvad J.C."/>
            <person name="Nielsen K.L."/>
        </authorList>
    </citation>
    <scope>NUCLEOTIDE SEQUENCE</scope>
    <source>
        <strain evidence="1">IBT 30728</strain>
    </source>
</reference>
<dbReference type="RefSeq" id="XP_056786764.1">
    <property type="nucleotide sequence ID" value="XM_056937672.1"/>
</dbReference>
<gene>
    <name evidence="1" type="ORF">N7539_008072</name>
</gene>
<evidence type="ECO:0000313" key="1">
    <source>
        <dbReference type="EMBL" id="KAJ5475006.1"/>
    </source>
</evidence>
<reference evidence="1" key="1">
    <citation type="submission" date="2022-12" db="EMBL/GenBank/DDBJ databases">
        <authorList>
            <person name="Petersen C."/>
        </authorList>
    </citation>
    <scope>NUCLEOTIDE SEQUENCE</scope>
    <source>
        <strain evidence="1">IBT 30728</strain>
    </source>
</reference>
<keyword evidence="2" id="KW-1185">Reference proteome</keyword>
<dbReference type="Gene3D" id="3.20.20.80">
    <property type="entry name" value="Glycosidases"/>
    <property type="match status" value="1"/>
</dbReference>
<proteinExistence type="predicted"/>